<dbReference type="SMART" id="SM00825">
    <property type="entry name" value="PKS_KS"/>
    <property type="match status" value="1"/>
</dbReference>
<dbReference type="InterPro" id="IPR016039">
    <property type="entry name" value="Thiolase-like"/>
</dbReference>
<evidence type="ECO:0000256" key="3">
    <source>
        <dbReference type="ARBA" id="ARBA00022679"/>
    </source>
</evidence>
<reference evidence="5" key="2">
    <citation type="submission" date="2011-03" db="EMBL/GenBank/DDBJ databases">
        <title>Annotation of Magnaporthe poae ATCC 64411.</title>
        <authorList>
            <person name="Ma L.-J."/>
            <person name="Dead R."/>
            <person name="Young S.K."/>
            <person name="Zeng Q."/>
            <person name="Gargeya S."/>
            <person name="Fitzgerald M."/>
            <person name="Haas B."/>
            <person name="Abouelleil A."/>
            <person name="Alvarado L."/>
            <person name="Arachchi H.M."/>
            <person name="Berlin A."/>
            <person name="Brown A."/>
            <person name="Chapman S.B."/>
            <person name="Chen Z."/>
            <person name="Dunbar C."/>
            <person name="Freedman E."/>
            <person name="Gearin G."/>
            <person name="Gellesch M."/>
            <person name="Goldberg J."/>
            <person name="Griggs A."/>
            <person name="Gujja S."/>
            <person name="Heiman D."/>
            <person name="Howarth C."/>
            <person name="Larson L."/>
            <person name="Lui A."/>
            <person name="MacDonald P.J.P."/>
            <person name="Mehta T."/>
            <person name="Montmayeur A."/>
            <person name="Murphy C."/>
            <person name="Neiman D."/>
            <person name="Pearson M."/>
            <person name="Priest M."/>
            <person name="Roberts A."/>
            <person name="Saif S."/>
            <person name="Shea T."/>
            <person name="Shenoy N."/>
            <person name="Sisk P."/>
            <person name="Stolte C."/>
            <person name="Sykes S."/>
            <person name="Yandava C."/>
            <person name="Wortman J."/>
            <person name="Nusbaum C."/>
            <person name="Birren B."/>
        </authorList>
    </citation>
    <scope>NUCLEOTIDE SEQUENCE</scope>
    <source>
        <strain evidence="5">ATCC 64411</strain>
    </source>
</reference>
<dbReference type="GO" id="GO:0006633">
    <property type="term" value="P:fatty acid biosynthetic process"/>
    <property type="evidence" value="ECO:0007669"/>
    <property type="project" value="InterPro"/>
</dbReference>
<dbReference type="VEuPathDB" id="FungiDB:MAPG_07045"/>
<dbReference type="Pfam" id="PF02801">
    <property type="entry name" value="Ketoacyl-synt_C"/>
    <property type="match status" value="1"/>
</dbReference>
<dbReference type="Pfam" id="PF00109">
    <property type="entry name" value="ketoacyl-synt"/>
    <property type="match status" value="1"/>
</dbReference>
<dbReference type="GO" id="GO:0044550">
    <property type="term" value="P:secondary metabolite biosynthetic process"/>
    <property type="evidence" value="ECO:0007669"/>
    <property type="project" value="TreeGrafter"/>
</dbReference>
<dbReference type="InterPro" id="IPR001227">
    <property type="entry name" value="Ac_transferase_dom_sf"/>
</dbReference>
<dbReference type="InterPro" id="IPR050091">
    <property type="entry name" value="PKS_NRPS_Biosynth_Enz"/>
</dbReference>
<proteinExistence type="predicted"/>
<feature type="non-terminal residue" evidence="5">
    <location>
        <position position="752"/>
    </location>
</feature>
<keyword evidence="1" id="KW-0596">Phosphopantetheine</keyword>
<feature type="domain" description="Ketosynthase family 3 (KS3)" evidence="4">
    <location>
        <begin position="421"/>
        <end position="752"/>
    </location>
</feature>
<dbReference type="EMBL" id="GL876971">
    <property type="protein sequence ID" value="KLU88058.1"/>
    <property type="molecule type" value="Genomic_DNA"/>
</dbReference>
<dbReference type="InterPro" id="IPR018201">
    <property type="entry name" value="Ketoacyl_synth_AS"/>
</dbReference>
<evidence type="ECO:0000256" key="2">
    <source>
        <dbReference type="ARBA" id="ARBA00022553"/>
    </source>
</evidence>
<dbReference type="Pfam" id="PF16073">
    <property type="entry name" value="SAT"/>
    <property type="match status" value="1"/>
</dbReference>
<organism evidence="5">
    <name type="scientific">Magnaporthiopsis poae (strain ATCC 64411 / 73-15)</name>
    <name type="common">Kentucky bluegrass fungus</name>
    <name type="synonym">Magnaporthe poae</name>
    <dbReference type="NCBI Taxonomy" id="644358"/>
    <lineage>
        <taxon>Eukaryota</taxon>
        <taxon>Fungi</taxon>
        <taxon>Dikarya</taxon>
        <taxon>Ascomycota</taxon>
        <taxon>Pezizomycotina</taxon>
        <taxon>Sordariomycetes</taxon>
        <taxon>Sordariomycetidae</taxon>
        <taxon>Magnaporthales</taxon>
        <taxon>Magnaporthaceae</taxon>
        <taxon>Magnaporthiopsis</taxon>
    </lineage>
</organism>
<gene>
    <name evidence="5" type="ORF">MAPG_07045</name>
</gene>
<dbReference type="CDD" id="cd00833">
    <property type="entry name" value="PKS"/>
    <property type="match status" value="1"/>
</dbReference>
<dbReference type="InterPro" id="IPR014030">
    <property type="entry name" value="Ketoacyl_synth_N"/>
</dbReference>
<keyword evidence="3" id="KW-0808">Transferase</keyword>
<dbReference type="PROSITE" id="PS00606">
    <property type="entry name" value="KS3_1"/>
    <property type="match status" value="1"/>
</dbReference>
<dbReference type="InterPro" id="IPR020841">
    <property type="entry name" value="PKS_Beta-ketoAc_synthase_dom"/>
</dbReference>
<keyword evidence="2" id="KW-0597">Phosphoprotein</keyword>
<accession>A0A0H2TW06</accession>
<dbReference type="PANTHER" id="PTHR43775">
    <property type="entry name" value="FATTY ACID SYNTHASE"/>
    <property type="match status" value="1"/>
</dbReference>
<dbReference type="GO" id="GO:0004312">
    <property type="term" value="F:fatty acid synthase activity"/>
    <property type="evidence" value="ECO:0007669"/>
    <property type="project" value="TreeGrafter"/>
</dbReference>
<dbReference type="GO" id="GO:0004315">
    <property type="term" value="F:3-oxoacyl-[acyl-carrier-protein] synthase activity"/>
    <property type="evidence" value="ECO:0007669"/>
    <property type="project" value="InterPro"/>
</dbReference>
<evidence type="ECO:0000256" key="1">
    <source>
        <dbReference type="ARBA" id="ARBA00022450"/>
    </source>
</evidence>
<dbReference type="SUPFAM" id="SSF53901">
    <property type="entry name" value="Thiolase-like"/>
    <property type="match status" value="1"/>
</dbReference>
<sequence length="752" mass="80734">MAQHLELLAATPSDFGCLTADTGSEQNDALTTGNLLFLGNEVPEGGFTSILNHLQLCARQGSFPLLRLLLSESLQVLRRELSYIGPHDGALPHFATLPDVASYLPHAGSLTSALEGFLLCIVQLGLFIGHHESCETECELHKNNENALLAGLSIGLLSATAVAASKSLADLTTLGPWCARIAFRLGVHVFRISQRLEPTADETKSWAYVLTGRSVEEVQAELERFNTATSASESVKVFISAADESSISITGPPSRLKRAFMFSNILRYSRHAPLPVYGGLCHAPHLYGQADVEAIVGGEAHPPQQVDSRTVVVPLHSVNDGRPFEAATLAELQKAVTLEILTKQICLLELARNLDSTLGAMCSDLRLMQVGTSPATVELFSRLQSSMPQTTSLEVCDLSRWASATDPLKAGDKAMKEKTSRSHLAIVGMSCRMPGGADNNELFWDLLVSGRDTHTTVPKDRFDLEAHFDPTGRTPNATETPYGNFIDRPGLFDAGFFNMSPVEAEQTDPMHRLALVTAYEALEDAGYVPNRTPSTNTKRTGTFYGQASDDYREVNAGQRIGTYGVPGGERAFANGRLNYFFKWAGPSLNLDTACSSGLAAVQEACAALWDGRVDMAVAGGLSVITNPDNYAMLCKGHFLSKTGQCKVWDEKADGYCRADGVGSVVIKRLEDAEADNDNVIAVVAAGATNHSAEAISITHPHAGAQMDNYRQVLHAAGVDPLDVTYIELHGTGTQAGDAVESESVATVFSPLP</sequence>
<dbReference type="AlphaFoldDB" id="A0A0H2TW06"/>
<dbReference type="OrthoDB" id="329835at2759"/>
<evidence type="ECO:0000313" key="5">
    <source>
        <dbReference type="EMBL" id="KLU88058.1"/>
    </source>
</evidence>
<protein>
    <recommendedName>
        <fullName evidence="4">Ketosynthase family 3 (KS3) domain-containing protein</fullName>
    </recommendedName>
</protein>
<dbReference type="InterPro" id="IPR014031">
    <property type="entry name" value="Ketoacyl_synth_C"/>
</dbReference>
<reference evidence="5" key="1">
    <citation type="submission" date="2010-05" db="EMBL/GenBank/DDBJ databases">
        <title>The Genome Sequence of Magnaporthe poae strain ATCC 64411.</title>
        <authorList>
            <consortium name="The Broad Institute Genome Sequencing Platform"/>
            <consortium name="Broad Institute Genome Sequencing Center for Infectious Disease"/>
            <person name="Ma L.-J."/>
            <person name="Dead R."/>
            <person name="Young S."/>
            <person name="Zeng Q."/>
            <person name="Koehrsen M."/>
            <person name="Alvarado L."/>
            <person name="Berlin A."/>
            <person name="Chapman S.B."/>
            <person name="Chen Z."/>
            <person name="Freedman E."/>
            <person name="Gellesch M."/>
            <person name="Goldberg J."/>
            <person name="Griggs A."/>
            <person name="Gujja S."/>
            <person name="Heilman E.R."/>
            <person name="Heiman D."/>
            <person name="Hepburn T."/>
            <person name="Howarth C."/>
            <person name="Jen D."/>
            <person name="Larson L."/>
            <person name="Mehta T."/>
            <person name="Neiman D."/>
            <person name="Pearson M."/>
            <person name="Roberts A."/>
            <person name="Saif S."/>
            <person name="Shea T."/>
            <person name="Shenoy N."/>
            <person name="Sisk P."/>
            <person name="Stolte C."/>
            <person name="Sykes S."/>
            <person name="Walk T."/>
            <person name="White J."/>
            <person name="Yandava C."/>
            <person name="Haas B."/>
            <person name="Nusbaum C."/>
            <person name="Birren B."/>
        </authorList>
    </citation>
    <scope>NUCLEOTIDE SEQUENCE</scope>
    <source>
        <strain evidence="5">ATCC 64411</strain>
    </source>
</reference>
<dbReference type="Gene3D" id="3.40.366.10">
    <property type="entry name" value="Malonyl-Coenzyme A Acyl Carrier Protein, domain 2"/>
    <property type="match status" value="1"/>
</dbReference>
<dbReference type="PROSITE" id="PS52004">
    <property type="entry name" value="KS3_2"/>
    <property type="match status" value="1"/>
</dbReference>
<dbReference type="Gene3D" id="3.40.47.10">
    <property type="match status" value="1"/>
</dbReference>
<evidence type="ECO:0000259" key="4">
    <source>
        <dbReference type="PROSITE" id="PS52004"/>
    </source>
</evidence>
<dbReference type="InterPro" id="IPR032088">
    <property type="entry name" value="SAT"/>
</dbReference>
<name>A0A0H2TW06_MAGP6</name>
<dbReference type="PANTHER" id="PTHR43775:SF24">
    <property type="entry name" value="NON-REDUCING POLYKETIDE SYNTHASE APTA-RELATED"/>
    <property type="match status" value="1"/>
</dbReference>